<protein>
    <submittedName>
        <fullName evidence="1">4138_t:CDS:1</fullName>
    </submittedName>
</protein>
<feature type="non-terminal residue" evidence="1">
    <location>
        <position position="384"/>
    </location>
</feature>
<dbReference type="EMBL" id="CAJVPW010029713">
    <property type="protein sequence ID" value="CAG8721974.1"/>
    <property type="molecule type" value="Genomic_DNA"/>
</dbReference>
<keyword evidence="2" id="KW-1185">Reference proteome</keyword>
<dbReference type="Proteomes" id="UP000789366">
    <property type="component" value="Unassembled WGS sequence"/>
</dbReference>
<evidence type="ECO:0000313" key="1">
    <source>
        <dbReference type="EMBL" id="CAG8721974.1"/>
    </source>
</evidence>
<sequence length="384" mass="44783">FKPIKMGADDDIVHAVQSEDSKSIEMGADDDYLVHAVREACESLKFLYQIYKGSEHATSLKKSLLSKGFSFENQLIKFNELVKQTRNIIVRFIQLYPIVWRLLDIRFGLLNILIEAREYQLIKYILFNEKKAIDDPEARILNYLASKSETNEQRLQDIDPDPNSLLHEKSLHMPQYSEWDGGINEKKNAIRRVLEDDDPIFLGYFLEYYSNKAVEEIGWMITVSEILPDLHDEKNENYGFYKSYIQLLFHKPCFCVTELNIPLFEFLEIPPSINNSLEVYIPLTQLISDDSKLEVKEISRDKIPDIQMLPLINFTTHEKISFDEGGGNIYKNFLKALGTVLHPSKYVDLEKYPIPFLLLVDKVENYQNDPFYYNPSMEAAMNFM</sequence>
<evidence type="ECO:0000313" key="2">
    <source>
        <dbReference type="Proteomes" id="UP000789366"/>
    </source>
</evidence>
<feature type="non-terminal residue" evidence="1">
    <location>
        <position position="1"/>
    </location>
</feature>
<reference evidence="1" key="1">
    <citation type="submission" date="2021-06" db="EMBL/GenBank/DDBJ databases">
        <authorList>
            <person name="Kallberg Y."/>
            <person name="Tangrot J."/>
            <person name="Rosling A."/>
        </authorList>
    </citation>
    <scope>NUCLEOTIDE SEQUENCE</scope>
    <source>
        <strain evidence="1">28 12/20/2015</strain>
    </source>
</reference>
<accession>A0ACA9PTZ1</accession>
<organism evidence="1 2">
    <name type="scientific">Cetraspora pellucida</name>
    <dbReference type="NCBI Taxonomy" id="1433469"/>
    <lineage>
        <taxon>Eukaryota</taxon>
        <taxon>Fungi</taxon>
        <taxon>Fungi incertae sedis</taxon>
        <taxon>Mucoromycota</taxon>
        <taxon>Glomeromycotina</taxon>
        <taxon>Glomeromycetes</taxon>
        <taxon>Diversisporales</taxon>
        <taxon>Gigasporaceae</taxon>
        <taxon>Cetraspora</taxon>
    </lineage>
</organism>
<proteinExistence type="predicted"/>
<comment type="caution">
    <text evidence="1">The sequence shown here is derived from an EMBL/GenBank/DDBJ whole genome shotgun (WGS) entry which is preliminary data.</text>
</comment>
<name>A0ACA9PTZ1_9GLOM</name>
<gene>
    <name evidence="1" type="ORF">SPELUC_LOCUS12503</name>
</gene>